<keyword evidence="1" id="KW-0732">Signal</keyword>
<reference evidence="2 3" key="1">
    <citation type="submission" date="2021-12" db="EMBL/GenBank/DDBJ databases">
        <title>Discovery of the Pendulisporaceae a myxobacterial family with distinct sporulation behavior and unique specialized metabolism.</title>
        <authorList>
            <person name="Garcia R."/>
            <person name="Popoff A."/>
            <person name="Bader C.D."/>
            <person name="Loehr J."/>
            <person name="Walesch S."/>
            <person name="Walt C."/>
            <person name="Boldt J."/>
            <person name="Bunk B."/>
            <person name="Haeckl F.J.F.P.J."/>
            <person name="Gunesch A.P."/>
            <person name="Birkelbach J."/>
            <person name="Nuebel U."/>
            <person name="Pietschmann T."/>
            <person name="Bach T."/>
            <person name="Mueller R."/>
        </authorList>
    </citation>
    <scope>NUCLEOTIDE SEQUENCE [LARGE SCALE GENOMIC DNA]</scope>
    <source>
        <strain evidence="2 3">MSr12523</strain>
    </source>
</reference>
<dbReference type="EMBL" id="CP089982">
    <property type="protein sequence ID" value="WXA97595.1"/>
    <property type="molecule type" value="Genomic_DNA"/>
</dbReference>
<dbReference type="PROSITE" id="PS51257">
    <property type="entry name" value="PROKAR_LIPOPROTEIN"/>
    <property type="match status" value="1"/>
</dbReference>
<gene>
    <name evidence="2" type="ORF">LZC95_12210</name>
</gene>
<dbReference type="Gene3D" id="3.30.1380.10">
    <property type="match status" value="1"/>
</dbReference>
<dbReference type="Proteomes" id="UP001379533">
    <property type="component" value="Chromosome"/>
</dbReference>
<feature type="signal peptide" evidence="1">
    <location>
        <begin position="1"/>
        <end position="21"/>
    </location>
</feature>
<feature type="chain" id="PRO_5046882254" evidence="1">
    <location>
        <begin position="22"/>
        <end position="312"/>
    </location>
</feature>
<evidence type="ECO:0000313" key="2">
    <source>
        <dbReference type="EMBL" id="WXA97595.1"/>
    </source>
</evidence>
<proteinExistence type="predicted"/>
<keyword evidence="3" id="KW-1185">Reference proteome</keyword>
<organism evidence="2 3">
    <name type="scientific">Pendulispora brunnea</name>
    <dbReference type="NCBI Taxonomy" id="2905690"/>
    <lineage>
        <taxon>Bacteria</taxon>
        <taxon>Pseudomonadati</taxon>
        <taxon>Myxococcota</taxon>
        <taxon>Myxococcia</taxon>
        <taxon>Myxococcales</taxon>
        <taxon>Sorangiineae</taxon>
        <taxon>Pendulisporaceae</taxon>
        <taxon>Pendulispora</taxon>
    </lineage>
</organism>
<protein>
    <submittedName>
        <fullName evidence="2">M15 family metallopeptidase</fullName>
    </submittedName>
</protein>
<evidence type="ECO:0000313" key="3">
    <source>
        <dbReference type="Proteomes" id="UP001379533"/>
    </source>
</evidence>
<accession>A0ABZ2KKI9</accession>
<evidence type="ECO:0000256" key="1">
    <source>
        <dbReference type="SAM" id="SignalP"/>
    </source>
</evidence>
<sequence length="312" mass="32898">MASLRFSVFVATALLVGCSSADSESRDETDDGVQQDSLAGGTVGQAVQNSCDTSSVRGLSLQIIAEGNCLKPGAYTAVPKAGKVTFGSNVFANMQKPGRDQLVAALNANPNKAMGINSMLRTVAQQYLLYSWYQAGRCGIGLAAKPGNSNHETGLAFDTSQYDAWKSILKARGFRWLGSSDPVHFDYVGSGAKDYQGLDVQAFQRLWNRNNPGDKIDEDGLWGPNTSARMNKSPAAGFAKGATCAAAAESTEVAALDDLGLLGDVPASQSEKTACDVCVESICAVDSTCCDDLAWDATCAAHAESRCQKECF</sequence>
<dbReference type="CDD" id="cd14814">
    <property type="entry name" value="Peptidase_M15"/>
    <property type="match status" value="1"/>
</dbReference>
<dbReference type="RefSeq" id="WP_394848217.1">
    <property type="nucleotide sequence ID" value="NZ_CP089982.1"/>
</dbReference>
<name>A0ABZ2KKI9_9BACT</name>
<dbReference type="InterPro" id="IPR009045">
    <property type="entry name" value="Zn_M74/Hedgehog-like"/>
</dbReference>
<dbReference type="SUPFAM" id="SSF55166">
    <property type="entry name" value="Hedgehog/DD-peptidase"/>
    <property type="match status" value="1"/>
</dbReference>